<dbReference type="GO" id="GO:0006352">
    <property type="term" value="P:DNA-templated transcription initiation"/>
    <property type="evidence" value="ECO:0007669"/>
    <property type="project" value="InterPro"/>
</dbReference>
<dbReference type="OrthoDB" id="3472490at2"/>
<dbReference type="InterPro" id="IPR013324">
    <property type="entry name" value="RNA_pol_sigma_r3/r4-like"/>
</dbReference>
<dbReference type="PANTHER" id="PTHR43133:SF46">
    <property type="entry name" value="RNA POLYMERASE SIGMA-70 FACTOR ECF SUBFAMILY"/>
    <property type="match status" value="1"/>
</dbReference>
<dbReference type="InterPro" id="IPR007627">
    <property type="entry name" value="RNA_pol_sigma70_r2"/>
</dbReference>
<comment type="caution">
    <text evidence="7">The sequence shown here is derived from an EMBL/GenBank/DDBJ whole genome shotgun (WGS) entry which is preliminary data.</text>
</comment>
<dbReference type="InterPro" id="IPR036388">
    <property type="entry name" value="WH-like_DNA-bd_sf"/>
</dbReference>
<keyword evidence="2" id="KW-0805">Transcription regulation</keyword>
<dbReference type="EMBL" id="LTAO01000034">
    <property type="protein sequence ID" value="KYG28243.1"/>
    <property type="molecule type" value="Genomic_DNA"/>
</dbReference>
<keyword evidence="8" id="KW-1185">Reference proteome</keyword>
<evidence type="ECO:0000313" key="7">
    <source>
        <dbReference type="EMBL" id="KYG28243.1"/>
    </source>
</evidence>
<evidence type="ECO:0000259" key="6">
    <source>
        <dbReference type="Pfam" id="PF08281"/>
    </source>
</evidence>
<evidence type="ECO:0000259" key="5">
    <source>
        <dbReference type="Pfam" id="PF04542"/>
    </source>
</evidence>
<reference evidence="7" key="1">
    <citation type="submission" date="2016-02" db="EMBL/GenBank/DDBJ databases">
        <title>Genome sequence of Bacillus trypoxylicola KCTC 13244(T).</title>
        <authorList>
            <person name="Jeong H."/>
            <person name="Park S.-H."/>
            <person name="Choi S.-K."/>
        </authorList>
    </citation>
    <scope>NUCLEOTIDE SEQUENCE [LARGE SCALE GENOMIC DNA]</scope>
    <source>
        <strain evidence="7">KCTC 13244</strain>
    </source>
</reference>
<feature type="domain" description="RNA polymerase sigma factor 70 region 4 type 2" evidence="6">
    <location>
        <begin position="108"/>
        <end position="159"/>
    </location>
</feature>
<keyword evidence="4" id="KW-0804">Transcription</keyword>
<comment type="similarity">
    <text evidence="1">Belongs to the sigma-70 factor family. ECF subfamily.</text>
</comment>
<dbReference type="InterPro" id="IPR014284">
    <property type="entry name" value="RNA_pol_sigma-70_dom"/>
</dbReference>
<dbReference type="Proteomes" id="UP000075806">
    <property type="component" value="Unassembled WGS sequence"/>
</dbReference>
<evidence type="ECO:0000256" key="3">
    <source>
        <dbReference type="ARBA" id="ARBA00023082"/>
    </source>
</evidence>
<dbReference type="SUPFAM" id="SSF88946">
    <property type="entry name" value="Sigma2 domain of RNA polymerase sigma factors"/>
    <property type="match status" value="1"/>
</dbReference>
<dbReference type="AlphaFoldDB" id="A0A161PHG6"/>
<accession>A0A161PHG6</accession>
<dbReference type="Gene3D" id="1.10.1740.10">
    <property type="match status" value="1"/>
</dbReference>
<proteinExistence type="inferred from homology"/>
<evidence type="ECO:0000256" key="1">
    <source>
        <dbReference type="ARBA" id="ARBA00010641"/>
    </source>
</evidence>
<evidence type="ECO:0000256" key="2">
    <source>
        <dbReference type="ARBA" id="ARBA00023015"/>
    </source>
</evidence>
<dbReference type="InterPro" id="IPR013325">
    <property type="entry name" value="RNA_pol_sigma_r2"/>
</dbReference>
<dbReference type="CDD" id="cd06171">
    <property type="entry name" value="Sigma70_r4"/>
    <property type="match status" value="1"/>
</dbReference>
<sequence length="163" mass="19231">MTTDNLYKVIENLYKDYYLYLKNFLFHLTKNEAIADDIIQDLFSKILTNPSMVQDVHHIKSWLIKAAKNTLLDYYKKKKPDLLKEENIIENLLINNQTPEAQALLNSQIDHVLSMVSKTDRLILLAKFHYGYDYQEISELLNIPVSTIKSKVFRIRKQLAKKR</sequence>
<dbReference type="RefSeq" id="WP_061949665.1">
    <property type="nucleotide sequence ID" value="NZ_LTAO01000034.1"/>
</dbReference>
<keyword evidence="3" id="KW-0731">Sigma factor</keyword>
<dbReference type="InterPro" id="IPR039425">
    <property type="entry name" value="RNA_pol_sigma-70-like"/>
</dbReference>
<gene>
    <name evidence="7" type="ORF">AZF04_10110</name>
</gene>
<dbReference type="GO" id="GO:0003677">
    <property type="term" value="F:DNA binding"/>
    <property type="evidence" value="ECO:0007669"/>
    <property type="project" value="InterPro"/>
</dbReference>
<dbReference type="InterPro" id="IPR013249">
    <property type="entry name" value="RNA_pol_sigma70_r4_t2"/>
</dbReference>
<dbReference type="GO" id="GO:0016987">
    <property type="term" value="F:sigma factor activity"/>
    <property type="evidence" value="ECO:0007669"/>
    <property type="project" value="UniProtKB-KW"/>
</dbReference>
<dbReference type="STRING" id="519424.AZF04_10110"/>
<feature type="domain" description="RNA polymerase sigma-70 region 2" evidence="5">
    <location>
        <begin position="13"/>
        <end position="79"/>
    </location>
</feature>
<evidence type="ECO:0000313" key="8">
    <source>
        <dbReference type="Proteomes" id="UP000075806"/>
    </source>
</evidence>
<dbReference type="Gene3D" id="1.10.10.10">
    <property type="entry name" value="Winged helix-like DNA-binding domain superfamily/Winged helix DNA-binding domain"/>
    <property type="match status" value="1"/>
</dbReference>
<evidence type="ECO:0000256" key="4">
    <source>
        <dbReference type="ARBA" id="ARBA00023163"/>
    </source>
</evidence>
<name>A0A161PHG6_9BACI</name>
<dbReference type="PANTHER" id="PTHR43133">
    <property type="entry name" value="RNA POLYMERASE ECF-TYPE SIGMA FACTO"/>
    <property type="match status" value="1"/>
</dbReference>
<dbReference type="Pfam" id="PF04542">
    <property type="entry name" value="Sigma70_r2"/>
    <property type="match status" value="1"/>
</dbReference>
<dbReference type="SUPFAM" id="SSF88659">
    <property type="entry name" value="Sigma3 and sigma4 domains of RNA polymerase sigma factors"/>
    <property type="match status" value="1"/>
</dbReference>
<organism evidence="7 8">
    <name type="scientific">Alkalihalobacillus trypoxylicola</name>
    <dbReference type="NCBI Taxonomy" id="519424"/>
    <lineage>
        <taxon>Bacteria</taxon>
        <taxon>Bacillati</taxon>
        <taxon>Bacillota</taxon>
        <taxon>Bacilli</taxon>
        <taxon>Bacillales</taxon>
        <taxon>Bacillaceae</taxon>
        <taxon>Alkalihalobacillus</taxon>
    </lineage>
</organism>
<dbReference type="NCBIfam" id="TIGR02937">
    <property type="entry name" value="sigma70-ECF"/>
    <property type="match status" value="1"/>
</dbReference>
<dbReference type="Pfam" id="PF08281">
    <property type="entry name" value="Sigma70_r4_2"/>
    <property type="match status" value="1"/>
</dbReference>
<protein>
    <submittedName>
        <fullName evidence="7">RNA polymerase</fullName>
    </submittedName>
</protein>